<dbReference type="Proteomes" id="UP000813385">
    <property type="component" value="Unassembled WGS sequence"/>
</dbReference>
<comment type="caution">
    <text evidence="4">The sequence shown here is derived from an EMBL/GenBank/DDBJ whole genome shotgun (WGS) entry which is preliminary data.</text>
</comment>
<name>A0A8K0TLW3_9PEZI</name>
<dbReference type="EMBL" id="JAGPXD010000002">
    <property type="protein sequence ID" value="KAH7368753.1"/>
    <property type="molecule type" value="Genomic_DNA"/>
</dbReference>
<dbReference type="Pfam" id="PF23868">
    <property type="entry name" value="Mmc1_C"/>
    <property type="match status" value="1"/>
</dbReference>
<accession>A0A8K0TLW3</accession>
<proteinExistence type="predicted"/>
<dbReference type="PANTHER" id="PTHR38644:SF1">
    <property type="entry name" value="EXPRESSED PROTEIN"/>
    <property type="match status" value="1"/>
</dbReference>
<organism evidence="4 5">
    <name type="scientific">Plectosphaerella cucumerina</name>
    <dbReference type="NCBI Taxonomy" id="40658"/>
    <lineage>
        <taxon>Eukaryota</taxon>
        <taxon>Fungi</taxon>
        <taxon>Dikarya</taxon>
        <taxon>Ascomycota</taxon>
        <taxon>Pezizomycotina</taxon>
        <taxon>Sordariomycetes</taxon>
        <taxon>Hypocreomycetidae</taxon>
        <taxon>Glomerellales</taxon>
        <taxon>Plectosphaerellaceae</taxon>
        <taxon>Plectosphaerella</taxon>
    </lineage>
</organism>
<feature type="domain" description="Mmc1 C-terminal" evidence="3">
    <location>
        <begin position="382"/>
        <end position="570"/>
    </location>
</feature>
<evidence type="ECO:0000313" key="4">
    <source>
        <dbReference type="EMBL" id="KAH7368753.1"/>
    </source>
</evidence>
<evidence type="ECO:0000256" key="2">
    <source>
        <dbReference type="SAM" id="Phobius"/>
    </source>
</evidence>
<evidence type="ECO:0000259" key="3">
    <source>
        <dbReference type="Pfam" id="PF23868"/>
    </source>
</evidence>
<keyword evidence="5" id="KW-1185">Reference proteome</keyword>
<keyword evidence="2" id="KW-1133">Transmembrane helix</keyword>
<dbReference type="InterPro" id="IPR056196">
    <property type="entry name" value="Mmc1_C"/>
</dbReference>
<dbReference type="AlphaFoldDB" id="A0A8K0TLW3"/>
<protein>
    <recommendedName>
        <fullName evidence="3">Mmc1 C-terminal domain-containing protein</fullName>
    </recommendedName>
</protein>
<evidence type="ECO:0000256" key="1">
    <source>
        <dbReference type="SAM" id="MobiDB-lite"/>
    </source>
</evidence>
<sequence length="619" mass="67685">MPPRLPLRPLKGSAVLGWKTQAASSRPVCLLCSLAPTPAAPRARNSPHQRRFQSTATTPNPAADARAELIDILLELQKTSPGYINLSRLQLALQGLRQAPGQESVRVAILGLVNGVDSGKTAKDLLRVLLSDALSSEAEWERELENHDPRHPLVVRVRQPRQTEEPGTLRISKTNLLHELEISCPGLNDLQLELLLTEVSPFAGDASGMKTVVDTEETLLIPTVDIPSNTGRFNAITTPVHKALVVSHGIMGAASVTSLPILQDKDTVLAVVDLPGYSPQDSDVMFQPVDIASASKGVRLFRESLGNAMEYQRLVNQSNLPALLSWLRTGVKTDEPTTKPAVRKLIASLLQASSAAVHNEESRLVGKAFAAQSVPGGSAGLNRGLSQWSQSAHEELQQQLDLAFTGRRWRRLGWWKLFWRVDDVELLTNDILAQRFLPSAERELVYLAGRIEEAKATTGETTPVYSQPAPETQQTSVKWPTHISFTRRYLHAETVPALQALAQRLVMQASSTSFLASSLSGLLYFWSPATTLYEAGAVAAVGIVWSLRRMQKRWDAARDFWEGEVREEGRKAVRGTEASVAGALEGKSAASLDDPEDAQARERAKELIGRANDALARLK</sequence>
<gene>
    <name evidence="4" type="ORF">B0T11DRAFT_277586</name>
</gene>
<feature type="region of interest" description="Disordered" evidence="1">
    <location>
        <begin position="40"/>
        <end position="60"/>
    </location>
</feature>
<reference evidence="4" key="1">
    <citation type="journal article" date="2021" name="Nat. Commun.">
        <title>Genetic determinants of endophytism in the Arabidopsis root mycobiome.</title>
        <authorList>
            <person name="Mesny F."/>
            <person name="Miyauchi S."/>
            <person name="Thiergart T."/>
            <person name="Pickel B."/>
            <person name="Atanasova L."/>
            <person name="Karlsson M."/>
            <person name="Huettel B."/>
            <person name="Barry K.W."/>
            <person name="Haridas S."/>
            <person name="Chen C."/>
            <person name="Bauer D."/>
            <person name="Andreopoulos W."/>
            <person name="Pangilinan J."/>
            <person name="LaButti K."/>
            <person name="Riley R."/>
            <person name="Lipzen A."/>
            <person name="Clum A."/>
            <person name="Drula E."/>
            <person name="Henrissat B."/>
            <person name="Kohler A."/>
            <person name="Grigoriev I.V."/>
            <person name="Martin F.M."/>
            <person name="Hacquard S."/>
        </authorList>
    </citation>
    <scope>NUCLEOTIDE SEQUENCE</scope>
    <source>
        <strain evidence="4">MPI-CAGE-AT-0016</strain>
    </source>
</reference>
<dbReference type="PANTHER" id="PTHR38644">
    <property type="entry name" value="EXPRESSED PROTEIN"/>
    <property type="match status" value="1"/>
</dbReference>
<keyword evidence="2" id="KW-0812">Transmembrane</keyword>
<dbReference type="Pfam" id="PF23867">
    <property type="entry name" value="Mmc1_N"/>
    <property type="match status" value="1"/>
</dbReference>
<feature type="transmembrane region" description="Helical" evidence="2">
    <location>
        <begin position="523"/>
        <end position="545"/>
    </location>
</feature>
<evidence type="ECO:0000313" key="5">
    <source>
        <dbReference type="Proteomes" id="UP000813385"/>
    </source>
</evidence>
<dbReference type="OrthoDB" id="5319015at2759"/>
<keyword evidence="2" id="KW-0472">Membrane</keyword>